<organism evidence="8">
    <name type="scientific">Aspergillus flavus</name>
    <dbReference type="NCBI Taxonomy" id="5059"/>
    <lineage>
        <taxon>Eukaryota</taxon>
        <taxon>Fungi</taxon>
        <taxon>Dikarya</taxon>
        <taxon>Ascomycota</taxon>
        <taxon>Pezizomycotina</taxon>
        <taxon>Eurotiomycetes</taxon>
        <taxon>Eurotiomycetidae</taxon>
        <taxon>Eurotiales</taxon>
        <taxon>Aspergillaceae</taxon>
        <taxon>Aspergillus</taxon>
        <taxon>Aspergillus subgen. Circumdati</taxon>
    </lineage>
</organism>
<dbReference type="InterPro" id="IPR001138">
    <property type="entry name" value="Zn2Cys6_DnaBD"/>
</dbReference>
<dbReference type="InterPro" id="IPR036864">
    <property type="entry name" value="Zn2-C6_fun-type_DNA-bd_sf"/>
</dbReference>
<dbReference type="PANTHER" id="PTHR37534:SF46">
    <property type="entry name" value="ZN(II)2CYS6 TRANSCRIPTION FACTOR (EUROFUNG)"/>
    <property type="match status" value="1"/>
</dbReference>
<dbReference type="EMBL" id="ML734564">
    <property type="protein sequence ID" value="KAB8250618.1"/>
    <property type="molecule type" value="Genomic_DNA"/>
</dbReference>
<evidence type="ECO:0000259" key="7">
    <source>
        <dbReference type="PROSITE" id="PS50048"/>
    </source>
</evidence>
<feature type="domain" description="Zn(2)-C6 fungal-type" evidence="7">
    <location>
        <begin position="23"/>
        <end position="53"/>
    </location>
</feature>
<keyword evidence="3" id="KW-0238">DNA-binding</keyword>
<reference evidence="8" key="1">
    <citation type="submission" date="2019-04" db="EMBL/GenBank/DDBJ databases">
        <title>Friends and foes A comparative genomics study of 23 Aspergillus species from section Flavi.</title>
        <authorList>
            <consortium name="DOE Joint Genome Institute"/>
            <person name="Kjaerbolling I."/>
            <person name="Vesth T."/>
            <person name="Frisvad J.C."/>
            <person name="Nybo J.L."/>
            <person name="Theobald S."/>
            <person name="Kildgaard S."/>
            <person name="Isbrandt T."/>
            <person name="Kuo A."/>
            <person name="Sato A."/>
            <person name="Lyhne E.K."/>
            <person name="Kogle M.E."/>
            <person name="Wiebenga A."/>
            <person name="Kun R.S."/>
            <person name="Lubbers R.J."/>
            <person name="Makela M.R."/>
            <person name="Barry K."/>
            <person name="Chovatia M."/>
            <person name="Clum A."/>
            <person name="Daum C."/>
            <person name="Haridas S."/>
            <person name="He G."/>
            <person name="LaButti K."/>
            <person name="Lipzen A."/>
            <person name="Mondo S."/>
            <person name="Riley R."/>
            <person name="Salamov A."/>
            <person name="Simmons B.A."/>
            <person name="Magnuson J.K."/>
            <person name="Henrissat B."/>
            <person name="Mortensen U.H."/>
            <person name="Larsen T.O."/>
            <person name="Devries R.P."/>
            <person name="Grigoriev I.V."/>
            <person name="Machida M."/>
            <person name="Baker S.E."/>
            <person name="Andersen M.R."/>
        </authorList>
    </citation>
    <scope>NUCLEOTIDE SEQUENCE [LARGE SCALE GENOMIC DNA]</scope>
    <source>
        <strain evidence="8">CBS 121.62</strain>
    </source>
</reference>
<dbReference type="GO" id="GO:0009893">
    <property type="term" value="P:positive regulation of metabolic process"/>
    <property type="evidence" value="ECO:0007669"/>
    <property type="project" value="UniProtKB-ARBA"/>
</dbReference>
<evidence type="ECO:0000256" key="3">
    <source>
        <dbReference type="ARBA" id="ARBA00023125"/>
    </source>
</evidence>
<accession>A0A5N6H8S5</accession>
<keyword evidence="5" id="KW-0539">Nucleus</keyword>
<evidence type="ECO:0000256" key="1">
    <source>
        <dbReference type="ARBA" id="ARBA00004123"/>
    </source>
</evidence>
<dbReference type="SMART" id="SM00066">
    <property type="entry name" value="GAL4"/>
    <property type="match status" value="1"/>
</dbReference>
<protein>
    <recommendedName>
        <fullName evidence="7">Zn(2)-C6 fungal-type domain-containing protein</fullName>
    </recommendedName>
</protein>
<feature type="region of interest" description="Disordered" evidence="6">
    <location>
        <begin position="159"/>
        <end position="182"/>
    </location>
</feature>
<dbReference type="Gene3D" id="4.10.240.10">
    <property type="entry name" value="Zn(2)-C6 fungal-type DNA-binding domain"/>
    <property type="match status" value="1"/>
</dbReference>
<dbReference type="PANTHER" id="PTHR37534">
    <property type="entry name" value="TRANSCRIPTIONAL ACTIVATOR PROTEIN UGA3"/>
    <property type="match status" value="1"/>
</dbReference>
<proteinExistence type="predicted"/>
<evidence type="ECO:0000256" key="4">
    <source>
        <dbReference type="ARBA" id="ARBA00023163"/>
    </source>
</evidence>
<dbReference type="GO" id="GO:0005634">
    <property type="term" value="C:nucleus"/>
    <property type="evidence" value="ECO:0007669"/>
    <property type="project" value="UniProtKB-SubCell"/>
</dbReference>
<dbReference type="VEuPathDB" id="FungiDB:AFLA_011296"/>
<gene>
    <name evidence="8" type="ORF">BDV35DRAFT_66981</name>
</gene>
<name>A0A5N6H8S5_ASPFL</name>
<dbReference type="InterPro" id="IPR021858">
    <property type="entry name" value="Fun_TF"/>
</dbReference>
<dbReference type="PROSITE" id="PS50048">
    <property type="entry name" value="ZN2_CY6_FUNGAL_2"/>
    <property type="match status" value="1"/>
</dbReference>
<dbReference type="GO" id="GO:0008270">
    <property type="term" value="F:zinc ion binding"/>
    <property type="evidence" value="ECO:0007669"/>
    <property type="project" value="InterPro"/>
</dbReference>
<dbReference type="VEuPathDB" id="FungiDB:F9C07_2228995"/>
<dbReference type="Proteomes" id="UP000325434">
    <property type="component" value="Unassembled WGS sequence"/>
</dbReference>
<keyword evidence="4" id="KW-0804">Transcription</keyword>
<dbReference type="Pfam" id="PF11951">
    <property type="entry name" value="Fungal_trans_2"/>
    <property type="match status" value="1"/>
</dbReference>
<keyword evidence="2" id="KW-0805">Transcription regulation</keyword>
<feature type="region of interest" description="Disordered" evidence="6">
    <location>
        <begin position="58"/>
        <end position="129"/>
    </location>
</feature>
<evidence type="ECO:0000313" key="8">
    <source>
        <dbReference type="EMBL" id="KAB8250618.1"/>
    </source>
</evidence>
<evidence type="ECO:0000256" key="6">
    <source>
        <dbReference type="SAM" id="MobiDB-lite"/>
    </source>
</evidence>
<evidence type="ECO:0000256" key="5">
    <source>
        <dbReference type="ARBA" id="ARBA00023242"/>
    </source>
</evidence>
<feature type="compositionally biased region" description="Basic residues" evidence="6">
    <location>
        <begin position="9"/>
        <end position="19"/>
    </location>
</feature>
<dbReference type="Pfam" id="PF00172">
    <property type="entry name" value="Zn_clus"/>
    <property type="match status" value="1"/>
</dbReference>
<evidence type="ECO:0000256" key="2">
    <source>
        <dbReference type="ARBA" id="ARBA00023015"/>
    </source>
</evidence>
<sequence>MDQRDAVRPRRKRVERGKRSKDGCRTCVGKRVKCDEQRPICGRCVRLQLECEWAPPRPPLSSRRRGFGPIKHRDSELWTPPPILPNSKLPCQPGEMSSISPASLESGGLGSSKTNEDRHEARSTSVHSGEQVFAPEMSISSSLSSLSYRDSSIIGPVVSPSPLLTPEQQVDEESTPSLPNTRLGRQAGLQEEYRVLHYCPPINLLDPMPLLLMNYTHGIPTHDVDDMHALSFHRTIFGPLKSTRTPAQSAQSLFVDYVVDKKMALHFLLAVAHSELSLYYDNGLVLPQKSYLHFDQGTKLLRYASTPRGPTDHVNMMLSFLYMYMFWMRRDQPAPQKLRELSRTVVDYVRTYKVDELCTNDDVNVFSETFAAGLLIPDQVLLARIFTYLYDRDGFCSFFGCGGSFATFVNDDYSKRRKIWRLSRTAFLLFPEENGLTSDSLPEVHEAAILELYFMLITIHHEINIYSQTGGLHRYGDERRLKQHLDELKKEYSCIFSLVANSEPLSTCPVSLMECVTVTFFYALQIYLHRSCESAFGTDPVPEEVSCALSSLVTAAYSAVALGPIQLLERFQWSLFIGGVETRDPVHRGWIITHLSDPALRRIFQLVQEAKRHSPATMHAVRRIVNGELR</sequence>
<dbReference type="GO" id="GO:0000981">
    <property type="term" value="F:DNA-binding transcription factor activity, RNA polymerase II-specific"/>
    <property type="evidence" value="ECO:0007669"/>
    <property type="project" value="InterPro"/>
</dbReference>
<dbReference type="GO" id="GO:0003677">
    <property type="term" value="F:DNA binding"/>
    <property type="evidence" value="ECO:0007669"/>
    <property type="project" value="UniProtKB-KW"/>
</dbReference>
<feature type="region of interest" description="Disordered" evidence="6">
    <location>
        <begin position="1"/>
        <end position="23"/>
    </location>
</feature>
<dbReference type="SUPFAM" id="SSF57701">
    <property type="entry name" value="Zn2/Cys6 DNA-binding domain"/>
    <property type="match status" value="1"/>
</dbReference>
<dbReference type="CDD" id="cd00067">
    <property type="entry name" value="GAL4"/>
    <property type="match status" value="1"/>
</dbReference>
<dbReference type="AlphaFoldDB" id="A0A5N6H8S5"/>
<comment type="subcellular location">
    <subcellularLocation>
        <location evidence="1">Nucleus</location>
    </subcellularLocation>
</comment>